<feature type="compositionally biased region" description="Low complexity" evidence="1">
    <location>
        <begin position="54"/>
        <end position="75"/>
    </location>
</feature>
<accession>A0ABV8KWX6</accession>
<evidence type="ECO:0000313" key="2">
    <source>
        <dbReference type="EMBL" id="MFC4110622.1"/>
    </source>
</evidence>
<gene>
    <name evidence="2" type="ORF">ACFOX0_32480</name>
</gene>
<protein>
    <submittedName>
        <fullName evidence="2">Uncharacterized protein</fullName>
    </submittedName>
</protein>
<feature type="region of interest" description="Disordered" evidence="1">
    <location>
        <begin position="1"/>
        <end position="75"/>
    </location>
</feature>
<dbReference type="RefSeq" id="WP_377553201.1">
    <property type="nucleotide sequence ID" value="NZ_JBHSBN010000048.1"/>
</dbReference>
<comment type="caution">
    <text evidence="2">The sequence shown here is derived from an EMBL/GenBank/DDBJ whole genome shotgun (WGS) entry which is preliminary data.</text>
</comment>
<proteinExistence type="predicted"/>
<evidence type="ECO:0000313" key="3">
    <source>
        <dbReference type="Proteomes" id="UP001595868"/>
    </source>
</evidence>
<organism evidence="2 3">
    <name type="scientific">Micromonospora zhanjiangensis</name>
    <dbReference type="NCBI Taxonomy" id="1522057"/>
    <lineage>
        <taxon>Bacteria</taxon>
        <taxon>Bacillati</taxon>
        <taxon>Actinomycetota</taxon>
        <taxon>Actinomycetes</taxon>
        <taxon>Micromonosporales</taxon>
        <taxon>Micromonosporaceae</taxon>
        <taxon>Micromonospora</taxon>
    </lineage>
</organism>
<name>A0ABV8KWX6_9ACTN</name>
<dbReference type="EMBL" id="JBHSBN010000048">
    <property type="protein sequence ID" value="MFC4110622.1"/>
    <property type="molecule type" value="Genomic_DNA"/>
</dbReference>
<keyword evidence="3" id="KW-1185">Reference proteome</keyword>
<evidence type="ECO:0000256" key="1">
    <source>
        <dbReference type="SAM" id="MobiDB-lite"/>
    </source>
</evidence>
<dbReference type="Proteomes" id="UP001595868">
    <property type="component" value="Unassembled WGS sequence"/>
</dbReference>
<sequence>MTGPLPGPSPRPGLAGVPGAFRPGPLGAAVPRPPEHRPTPADQHPTPPGHRPTPAGGPAAEPAGADADPGSGHPAVDAALRSIVNAAGLSPADQIAQYEAAHRTLQETLATIDQG</sequence>
<reference evidence="3" key="1">
    <citation type="journal article" date="2019" name="Int. J. Syst. Evol. Microbiol.">
        <title>The Global Catalogue of Microorganisms (GCM) 10K type strain sequencing project: providing services to taxonomists for standard genome sequencing and annotation.</title>
        <authorList>
            <consortium name="The Broad Institute Genomics Platform"/>
            <consortium name="The Broad Institute Genome Sequencing Center for Infectious Disease"/>
            <person name="Wu L."/>
            <person name="Ma J."/>
        </authorList>
    </citation>
    <scope>NUCLEOTIDE SEQUENCE [LARGE SCALE GENOMIC DNA]</scope>
    <source>
        <strain evidence="3">2902at01</strain>
    </source>
</reference>
<feature type="compositionally biased region" description="Pro residues" evidence="1">
    <location>
        <begin position="1"/>
        <end position="11"/>
    </location>
</feature>